<dbReference type="GO" id="GO:0016491">
    <property type="term" value="F:oxidoreductase activity"/>
    <property type="evidence" value="ECO:0007669"/>
    <property type="project" value="UniProtKB-KW"/>
</dbReference>
<keyword evidence="4" id="KW-0812">Transmembrane</keyword>
<feature type="compositionally biased region" description="Basic residues" evidence="3">
    <location>
        <begin position="97"/>
        <end position="113"/>
    </location>
</feature>
<dbReference type="InterPro" id="IPR036291">
    <property type="entry name" value="NAD(P)-bd_dom_sf"/>
</dbReference>
<evidence type="ECO:0000256" key="2">
    <source>
        <dbReference type="ARBA" id="ARBA00023002"/>
    </source>
</evidence>
<gene>
    <name evidence="5" type="ORF">BC938DRAFT_472875</name>
</gene>
<keyword evidence="2" id="KW-0560">Oxidoreductase</keyword>
<evidence type="ECO:0000256" key="3">
    <source>
        <dbReference type="SAM" id="MobiDB-lite"/>
    </source>
</evidence>
<dbReference type="PANTHER" id="PTHR44169:SF6">
    <property type="entry name" value="NADPH-DEPENDENT 1-ACYLDIHYDROXYACETONE PHOSPHATE REDUCTASE"/>
    <property type="match status" value="1"/>
</dbReference>
<reference evidence="5 6" key="1">
    <citation type="journal article" date="2018" name="New Phytol.">
        <title>Phylogenomics of Endogonaceae and evolution of mycorrhizas within Mucoromycota.</title>
        <authorList>
            <person name="Chang Y."/>
            <person name="Desiro A."/>
            <person name="Na H."/>
            <person name="Sandor L."/>
            <person name="Lipzen A."/>
            <person name="Clum A."/>
            <person name="Barry K."/>
            <person name="Grigoriev I.V."/>
            <person name="Martin F.M."/>
            <person name="Stajich J.E."/>
            <person name="Smith M.E."/>
            <person name="Bonito G."/>
            <person name="Spatafora J.W."/>
        </authorList>
    </citation>
    <scope>NUCLEOTIDE SEQUENCE [LARGE SCALE GENOMIC DNA]</scope>
    <source>
        <strain evidence="5 6">AD002</strain>
    </source>
</reference>
<evidence type="ECO:0000256" key="4">
    <source>
        <dbReference type="SAM" id="Phobius"/>
    </source>
</evidence>
<name>A0A433Q588_9FUNG</name>
<keyword evidence="4" id="KW-1133">Transmembrane helix</keyword>
<dbReference type="SUPFAM" id="SSF51735">
    <property type="entry name" value="NAD(P)-binding Rossmann-fold domains"/>
    <property type="match status" value="1"/>
</dbReference>
<comment type="similarity">
    <text evidence="1">Belongs to the short-chain dehydrogenases/reductases (SDR) family.</text>
</comment>
<keyword evidence="6" id="KW-1185">Reference proteome</keyword>
<feature type="transmembrane region" description="Helical" evidence="4">
    <location>
        <begin position="139"/>
        <end position="166"/>
    </location>
</feature>
<accession>A0A433Q588</accession>
<proteinExistence type="inferred from homology"/>
<evidence type="ECO:0000256" key="1">
    <source>
        <dbReference type="ARBA" id="ARBA00006484"/>
    </source>
</evidence>
<organism evidence="5 6">
    <name type="scientific">Jimgerdemannia flammicorona</name>
    <dbReference type="NCBI Taxonomy" id="994334"/>
    <lineage>
        <taxon>Eukaryota</taxon>
        <taxon>Fungi</taxon>
        <taxon>Fungi incertae sedis</taxon>
        <taxon>Mucoromycota</taxon>
        <taxon>Mucoromycotina</taxon>
        <taxon>Endogonomycetes</taxon>
        <taxon>Endogonales</taxon>
        <taxon>Endogonaceae</taxon>
        <taxon>Jimgerdemannia</taxon>
    </lineage>
</organism>
<dbReference type="EMBL" id="RBNJ01014502">
    <property type="protein sequence ID" value="RUS24938.1"/>
    <property type="molecule type" value="Genomic_DNA"/>
</dbReference>
<evidence type="ECO:0000313" key="6">
    <source>
        <dbReference type="Proteomes" id="UP000274822"/>
    </source>
</evidence>
<keyword evidence="4" id="KW-0472">Membrane</keyword>
<dbReference type="AlphaFoldDB" id="A0A433Q588"/>
<evidence type="ECO:0000313" key="5">
    <source>
        <dbReference type="EMBL" id="RUS24938.1"/>
    </source>
</evidence>
<protein>
    <submittedName>
        <fullName evidence="5">Uncharacterized protein</fullName>
    </submittedName>
</protein>
<feature type="region of interest" description="Disordered" evidence="3">
    <location>
        <begin position="97"/>
        <end position="128"/>
    </location>
</feature>
<comment type="caution">
    <text evidence="5">The sequence shown here is derived from an EMBL/GenBank/DDBJ whole genome shotgun (WGS) entry which is preliminary data.</text>
</comment>
<dbReference type="PANTHER" id="PTHR44169">
    <property type="entry name" value="NADPH-DEPENDENT 1-ACYLDIHYDROXYACETONE PHOSPHATE REDUCTASE"/>
    <property type="match status" value="1"/>
</dbReference>
<dbReference type="Gene3D" id="3.40.50.720">
    <property type="entry name" value="NAD(P)-binding Rossmann-like Domain"/>
    <property type="match status" value="1"/>
</dbReference>
<dbReference type="Proteomes" id="UP000274822">
    <property type="component" value="Unassembled WGS sequence"/>
</dbReference>
<sequence>MHRPTTALGMEKVHLDVANKESIQTAIEQIVEKAGRIGRLHANPPRTCELQHVNSTPRARRSVPDSILTHQPHSLHAYRYPRQQRCHSLCWRHRGRRLGPSPARHRNQRHRRSGHESGRHPTHGCPGGWQDRQHRVHRWVSAIAVGWCVWWFGIALTIGPWIWFYVKLRVRVMTKTKLFSIARSPLGIYSMTKAALSSFSDTMRIEVKPFNIDVIVVTPGKLAEIRLSHEGWPNLCHSISPSSPPLVHLAGAIKSHIDVSGAKETSLPLSTCPIYREFPNHHFHLTATTFPNSSDSLYTSIADRIRARGSISQGDADGRLRAPHRRRRPAELAASLLHLRPFGHTTSLAVAAAAMDHRLFAGVALWCE</sequence>